<keyword evidence="2" id="KW-1133">Transmembrane helix</keyword>
<dbReference type="PANTHER" id="PTHR10579:SF43">
    <property type="entry name" value="ZINC FINGER (C3HC4-TYPE RING FINGER) FAMILY PROTEIN"/>
    <property type="match status" value="1"/>
</dbReference>
<evidence type="ECO:0000313" key="6">
    <source>
        <dbReference type="Proteomes" id="UP000294257"/>
    </source>
</evidence>
<reference evidence="5 6" key="1">
    <citation type="submission" date="2019-02" db="EMBL/GenBank/DDBJ databases">
        <title>Genomic Encyclopedia of Type Strains, Phase IV (KMG-IV): sequencing the most valuable type-strain genomes for metagenomic binning, comparative biology and taxonomic classification.</title>
        <authorList>
            <person name="Goeker M."/>
        </authorList>
    </citation>
    <scope>NUCLEOTIDE SEQUENCE [LARGE SCALE GENOMIC DNA]</scope>
    <source>
        <strain evidence="5 6">DSM 101727</strain>
    </source>
</reference>
<evidence type="ECO:0000259" key="4">
    <source>
        <dbReference type="PROSITE" id="PS50234"/>
    </source>
</evidence>
<feature type="region of interest" description="Disordered" evidence="1">
    <location>
        <begin position="550"/>
        <end position="592"/>
    </location>
</feature>
<keyword evidence="2" id="KW-0812">Transmembrane</keyword>
<dbReference type="SUPFAM" id="SSF53300">
    <property type="entry name" value="vWA-like"/>
    <property type="match status" value="1"/>
</dbReference>
<dbReference type="Pfam" id="PF13519">
    <property type="entry name" value="VWA_2"/>
    <property type="match status" value="1"/>
</dbReference>
<feature type="domain" description="VWFA" evidence="4">
    <location>
        <begin position="36"/>
        <end position="222"/>
    </location>
</feature>
<dbReference type="Gene3D" id="3.40.50.410">
    <property type="entry name" value="von Willebrand factor, type A domain"/>
    <property type="match status" value="1"/>
</dbReference>
<feature type="signal peptide" evidence="3">
    <location>
        <begin position="1"/>
        <end position="27"/>
    </location>
</feature>
<feature type="chain" id="PRO_5020405624" evidence="3">
    <location>
        <begin position="28"/>
        <end position="638"/>
    </location>
</feature>
<evidence type="ECO:0000313" key="5">
    <source>
        <dbReference type="EMBL" id="RZS43467.1"/>
    </source>
</evidence>
<sequence>MSRIAKTLTAVAAGLVGLTLLAPPAGAEQQAQEYAPTMLVLDASGSMKQADPTRGTKMEAAKHAVRSFVTGAPNESKVGLTVYGTGTGSSDAEKAAGCQDVRVLRGADTIDKPALTAAVDGIQPSGYTPIGTSLRKAAEALPKQGPRSIVLVSDGEDTCAPPDPCEVARELNQQGAKIVMHAIGFGVDAKSRSQLTCIAQVTGGTYTDARDGGTLGRVLPRVTATALRNYQPAGLPITGTPAYSTAPVAAPGQYLDTIGQSETRFYAVDVPQGATAYFTGTMSFPRITGVSRARDINTLQLQVFGAGGEDCGVFENEMATSSSDGVALTAATIWNGAAKSGSGCRGGGRYYFALKWHIASDGMPERLPLELSVGVEPAVVDAGPAPVLTKAALAEQSGPGTLVTGGGSFNVAGTLAGSGRYTDTVRPGEFLFYRVRLEWGQGLAYRVHYGDNGQRGPGTISNVTTALYNPFRQEIDSDGTAYTGSSVELPSSAAAALVPVRYKNRVANDADARKQGMAGWYYIAVKVGPTSASGNDAPVPVRIDLTVSGNREEGPRYASPSIGGVFGENAPKQPQQAPLPAVGAQQPAPATSSTDNSVVWIIVAAAAGALLVAGIAGGLAIRRRRNRQSADQSPWGTY</sequence>
<dbReference type="SMART" id="SM00327">
    <property type="entry name" value="VWA"/>
    <property type="match status" value="1"/>
</dbReference>
<dbReference type="InterPro" id="IPR002035">
    <property type="entry name" value="VWF_A"/>
</dbReference>
<dbReference type="EMBL" id="SGWQ01000002">
    <property type="protein sequence ID" value="RZS43467.1"/>
    <property type="molecule type" value="Genomic_DNA"/>
</dbReference>
<protein>
    <submittedName>
        <fullName evidence="5">Ca-activated chloride channel family protein</fullName>
    </submittedName>
</protein>
<keyword evidence="2" id="KW-0472">Membrane</keyword>
<proteinExistence type="predicted"/>
<dbReference type="RefSeq" id="WP_165401282.1">
    <property type="nucleotide sequence ID" value="NZ_SGWQ01000002.1"/>
</dbReference>
<dbReference type="AlphaFoldDB" id="A0A4Q7L2M4"/>
<gene>
    <name evidence="5" type="ORF">EV193_102447</name>
</gene>
<dbReference type="Proteomes" id="UP000294257">
    <property type="component" value="Unassembled WGS sequence"/>
</dbReference>
<organism evidence="5 6">
    <name type="scientific">Herbihabitans rhizosphaerae</name>
    <dbReference type="NCBI Taxonomy" id="1872711"/>
    <lineage>
        <taxon>Bacteria</taxon>
        <taxon>Bacillati</taxon>
        <taxon>Actinomycetota</taxon>
        <taxon>Actinomycetes</taxon>
        <taxon>Pseudonocardiales</taxon>
        <taxon>Pseudonocardiaceae</taxon>
        <taxon>Herbihabitans</taxon>
    </lineage>
</organism>
<evidence type="ECO:0000256" key="3">
    <source>
        <dbReference type="SAM" id="SignalP"/>
    </source>
</evidence>
<keyword evidence="6" id="KW-1185">Reference proteome</keyword>
<feature type="compositionally biased region" description="Low complexity" evidence="1">
    <location>
        <begin position="570"/>
        <end position="581"/>
    </location>
</feature>
<dbReference type="InterPro" id="IPR051266">
    <property type="entry name" value="CLCR"/>
</dbReference>
<name>A0A4Q7L2M4_9PSEU</name>
<comment type="caution">
    <text evidence="5">The sequence shown here is derived from an EMBL/GenBank/DDBJ whole genome shotgun (WGS) entry which is preliminary data.</text>
</comment>
<feature type="transmembrane region" description="Helical" evidence="2">
    <location>
        <begin position="598"/>
        <end position="621"/>
    </location>
</feature>
<keyword evidence="3" id="KW-0732">Signal</keyword>
<dbReference type="PROSITE" id="PS50234">
    <property type="entry name" value="VWFA"/>
    <property type="match status" value="1"/>
</dbReference>
<accession>A0A4Q7L2M4</accession>
<evidence type="ECO:0000256" key="1">
    <source>
        <dbReference type="SAM" id="MobiDB-lite"/>
    </source>
</evidence>
<dbReference type="PANTHER" id="PTHR10579">
    <property type="entry name" value="CALCIUM-ACTIVATED CHLORIDE CHANNEL REGULATOR"/>
    <property type="match status" value="1"/>
</dbReference>
<dbReference type="InterPro" id="IPR036465">
    <property type="entry name" value="vWFA_dom_sf"/>
</dbReference>
<evidence type="ECO:0000256" key="2">
    <source>
        <dbReference type="SAM" id="Phobius"/>
    </source>
</evidence>